<dbReference type="Pfam" id="PF00561">
    <property type="entry name" value="Abhydrolase_1"/>
    <property type="match status" value="1"/>
</dbReference>
<dbReference type="EMBL" id="QDEB01023422">
    <property type="protein sequence ID" value="RZC40750.1"/>
    <property type="molecule type" value="Genomic_DNA"/>
</dbReference>
<comment type="caution">
    <text evidence="4">The sequence shown here is derived from an EMBL/GenBank/DDBJ whole genome shotgun (WGS) entry which is preliminary data.</text>
</comment>
<organism evidence="4 5">
    <name type="scientific">Asbolus verrucosus</name>
    <name type="common">Desert ironclad beetle</name>
    <dbReference type="NCBI Taxonomy" id="1661398"/>
    <lineage>
        <taxon>Eukaryota</taxon>
        <taxon>Metazoa</taxon>
        <taxon>Ecdysozoa</taxon>
        <taxon>Arthropoda</taxon>
        <taxon>Hexapoda</taxon>
        <taxon>Insecta</taxon>
        <taxon>Pterygota</taxon>
        <taxon>Neoptera</taxon>
        <taxon>Endopterygota</taxon>
        <taxon>Coleoptera</taxon>
        <taxon>Polyphaga</taxon>
        <taxon>Cucujiformia</taxon>
        <taxon>Tenebrionidae</taxon>
        <taxon>Pimeliinae</taxon>
        <taxon>Asbolus</taxon>
    </lineage>
</organism>
<dbReference type="InterPro" id="IPR050266">
    <property type="entry name" value="AB_hydrolase_sf"/>
</dbReference>
<reference evidence="4 5" key="1">
    <citation type="submission" date="2017-03" db="EMBL/GenBank/DDBJ databases">
        <title>Genome of the blue death feigning beetle - Asbolus verrucosus.</title>
        <authorList>
            <person name="Rider S.D."/>
        </authorList>
    </citation>
    <scope>NUCLEOTIDE SEQUENCE [LARGE SCALE GENOMIC DNA]</scope>
    <source>
        <strain evidence="4">Butters</strain>
        <tissue evidence="4">Head and leg muscle</tissue>
    </source>
</reference>
<keyword evidence="5" id="KW-1185">Reference proteome</keyword>
<feature type="domain" description="AB hydrolase-1" evidence="3">
    <location>
        <begin position="38"/>
        <end position="139"/>
    </location>
</feature>
<evidence type="ECO:0000256" key="2">
    <source>
        <dbReference type="ARBA" id="ARBA00022801"/>
    </source>
</evidence>
<evidence type="ECO:0000256" key="1">
    <source>
        <dbReference type="ARBA" id="ARBA00008645"/>
    </source>
</evidence>
<dbReference type="GO" id="GO:0016787">
    <property type="term" value="F:hydrolase activity"/>
    <property type="evidence" value="ECO:0007669"/>
    <property type="project" value="UniProtKB-KW"/>
</dbReference>
<dbReference type="AlphaFoldDB" id="A0A482W6F5"/>
<dbReference type="PRINTS" id="PR00111">
    <property type="entry name" value="ABHYDROLASE"/>
</dbReference>
<evidence type="ECO:0000313" key="5">
    <source>
        <dbReference type="Proteomes" id="UP000292052"/>
    </source>
</evidence>
<gene>
    <name evidence="4" type="ORF">BDFB_006212</name>
</gene>
<dbReference type="PANTHER" id="PTHR43798:SF14">
    <property type="entry name" value="SERINE HYDROLASE-LIKE PROTEIN DDB_G0286239"/>
    <property type="match status" value="1"/>
</dbReference>
<dbReference type="InterPro" id="IPR000073">
    <property type="entry name" value="AB_hydrolase_1"/>
</dbReference>
<accession>A0A482W6F5</accession>
<dbReference type="SUPFAM" id="SSF53474">
    <property type="entry name" value="alpha/beta-Hydrolases"/>
    <property type="match status" value="1"/>
</dbReference>
<evidence type="ECO:0000313" key="4">
    <source>
        <dbReference type="EMBL" id="RZC40750.1"/>
    </source>
</evidence>
<dbReference type="Gene3D" id="3.40.50.1820">
    <property type="entry name" value="alpha/beta hydrolase"/>
    <property type="match status" value="1"/>
</dbReference>
<dbReference type="OrthoDB" id="190201at2759"/>
<name>A0A482W6F5_ASBVE</name>
<dbReference type="PANTHER" id="PTHR43798">
    <property type="entry name" value="MONOACYLGLYCEROL LIPASE"/>
    <property type="match status" value="1"/>
</dbReference>
<keyword evidence="2 4" id="KW-0378">Hydrolase</keyword>
<evidence type="ECO:0000259" key="3">
    <source>
        <dbReference type="Pfam" id="PF00561"/>
    </source>
</evidence>
<dbReference type="GO" id="GO:0016020">
    <property type="term" value="C:membrane"/>
    <property type="evidence" value="ECO:0007669"/>
    <property type="project" value="TreeGrafter"/>
</dbReference>
<comment type="similarity">
    <text evidence="1">Belongs to the AB hydrolase superfamily.</text>
</comment>
<dbReference type="Proteomes" id="UP000292052">
    <property type="component" value="Unassembled WGS sequence"/>
</dbReference>
<proteinExistence type="inferred from homology"/>
<dbReference type="InterPro" id="IPR029058">
    <property type="entry name" value="AB_hydrolase_fold"/>
</dbReference>
<protein>
    <submittedName>
        <fullName evidence="4">Abhydrolase 6 domain containing protein</fullName>
    </submittedName>
</protein>
<sequence>MSDKTNGFHAKDDFEEIEIPVPWGQISGKWWGSKVRQPILAIHGWQDNAGTFDNLAPLLVSKGHSLLCIDLPGHGFSSHYSQGHYYYIFWDGIHVIRRLVKHFNWKRITIIGHSLGGGIAFLYAATYPEDIAKYVSFDIASPSVRCPKKMVSGMADCVDKFLKYENLTMEQMPCYTYEEMIDIVHAAYGGAVTKQSCEVMMKRGMKPAVHKKGHYVFTRDPRLKVAALGFMTPDQVMEFASRIRCEVLNIRGKPGMKFDFPEFYEEVLDTIGKQAKRLERRVVEGTHHLHLNNPERVIDILHEFLTS</sequence>